<accession>A0A9E2NPX5</accession>
<proteinExistence type="predicted"/>
<dbReference type="EMBL" id="JAHLFH010000037">
    <property type="protein sequence ID" value="MBU3819157.1"/>
    <property type="molecule type" value="Genomic_DNA"/>
</dbReference>
<gene>
    <name evidence="2" type="ORF">H9864_02105</name>
</gene>
<protein>
    <recommendedName>
        <fullName evidence="1">FAD-dependent protein C-terminal domain-containing protein</fullName>
    </recommendedName>
</protein>
<dbReference type="SUPFAM" id="SSF51905">
    <property type="entry name" value="FAD/NAD(P)-binding domain"/>
    <property type="match status" value="1"/>
</dbReference>
<evidence type="ECO:0000313" key="3">
    <source>
        <dbReference type="Proteomes" id="UP000824178"/>
    </source>
</evidence>
<feature type="domain" description="FAD-dependent protein C-terminal" evidence="1">
    <location>
        <begin position="1"/>
        <end position="54"/>
    </location>
</feature>
<dbReference type="InterPro" id="IPR036188">
    <property type="entry name" value="FAD/NAD-bd_sf"/>
</dbReference>
<comment type="caution">
    <text evidence="2">The sequence shown here is derived from an EMBL/GenBank/DDBJ whole genome shotgun (WGS) entry which is preliminary data.</text>
</comment>
<dbReference type="InterPro" id="IPR028348">
    <property type="entry name" value="FAD-binding_protein"/>
</dbReference>
<organism evidence="2 3">
    <name type="scientific">Candidatus Faecalibacterium intestinavium</name>
    <dbReference type="NCBI Taxonomy" id="2838580"/>
    <lineage>
        <taxon>Bacteria</taxon>
        <taxon>Bacillati</taxon>
        <taxon>Bacillota</taxon>
        <taxon>Clostridia</taxon>
        <taxon>Eubacteriales</taxon>
        <taxon>Oscillospiraceae</taxon>
        <taxon>Faecalibacterium</taxon>
    </lineage>
</organism>
<sequence length="112" mass="11579">VQPTYDRGVAAADLGALLPEELARTLRAGLRAFERKIAGYTAPEAILTGLETRTSSPVRLARGENFECVQLAGLYPCGEGAGYAGGIMSAAVDGLRAAGAICSRYASTEGTE</sequence>
<dbReference type="Pfam" id="PF21688">
    <property type="entry name" value="FAD-depend_C"/>
    <property type="match status" value="1"/>
</dbReference>
<dbReference type="AlphaFoldDB" id="A0A9E2NPX5"/>
<reference evidence="2" key="1">
    <citation type="journal article" date="2021" name="PeerJ">
        <title>Extensive microbial diversity within the chicken gut microbiome revealed by metagenomics and culture.</title>
        <authorList>
            <person name="Gilroy R."/>
            <person name="Ravi A."/>
            <person name="Getino M."/>
            <person name="Pursley I."/>
            <person name="Horton D.L."/>
            <person name="Alikhan N.F."/>
            <person name="Baker D."/>
            <person name="Gharbi K."/>
            <person name="Hall N."/>
            <person name="Watson M."/>
            <person name="Adriaenssens E.M."/>
            <person name="Foster-Nyarko E."/>
            <person name="Jarju S."/>
            <person name="Secka A."/>
            <person name="Antonio M."/>
            <person name="Oren A."/>
            <person name="Chaudhuri R.R."/>
            <person name="La Ragione R."/>
            <person name="Hildebrand F."/>
            <person name="Pallen M.J."/>
        </authorList>
    </citation>
    <scope>NUCLEOTIDE SEQUENCE</scope>
    <source>
        <strain evidence="2">742</strain>
    </source>
</reference>
<feature type="non-terminal residue" evidence="2">
    <location>
        <position position="1"/>
    </location>
</feature>
<dbReference type="InterPro" id="IPR049516">
    <property type="entry name" value="FAD-depend_C"/>
</dbReference>
<dbReference type="Proteomes" id="UP000824178">
    <property type="component" value="Unassembled WGS sequence"/>
</dbReference>
<reference evidence="2" key="2">
    <citation type="submission" date="2021-04" db="EMBL/GenBank/DDBJ databases">
        <authorList>
            <person name="Gilroy R."/>
        </authorList>
    </citation>
    <scope>NUCLEOTIDE SEQUENCE</scope>
    <source>
        <strain evidence="2">742</strain>
    </source>
</reference>
<evidence type="ECO:0000259" key="1">
    <source>
        <dbReference type="Pfam" id="PF21688"/>
    </source>
</evidence>
<dbReference type="Gene3D" id="3.50.50.60">
    <property type="entry name" value="FAD/NAD(P)-binding domain"/>
    <property type="match status" value="1"/>
</dbReference>
<dbReference type="PANTHER" id="PTHR42842">
    <property type="entry name" value="FAD/NAD(P)-BINDING OXIDOREDUCTASE"/>
    <property type="match status" value="1"/>
</dbReference>
<dbReference type="PANTHER" id="PTHR42842:SF3">
    <property type="entry name" value="FAD_NAD(P)-BINDING OXIDOREDUCTASE FAMILY PROTEIN"/>
    <property type="match status" value="1"/>
</dbReference>
<name>A0A9E2NPX5_9FIRM</name>
<evidence type="ECO:0000313" key="2">
    <source>
        <dbReference type="EMBL" id="MBU3819157.1"/>
    </source>
</evidence>